<sequence length="164" mass="17976">MTAIITIDDKPATFTIDWYVHDRTLGAMNPEAKAALLDTRGEAWHGDPDKGGDPDGLDTYHIEITRYALGGGLAVHIVNTDPDTADAATVSENIGQPAAAPMTFWECHNNRYTTSEMERAGIIEPTGIETSFGPHHTTSRLMRFTPAYHTAALEALTRHDTENR</sequence>
<proteinExistence type="predicted"/>
<reference evidence="1 2" key="1">
    <citation type="journal article" date="2017" name="BMC Genomics">
        <title>Comparative genomic and phylogenomic analyses of the Bifidobacteriaceae family.</title>
        <authorList>
            <person name="Lugli G.A."/>
            <person name="Milani C."/>
            <person name="Turroni F."/>
            <person name="Duranti S."/>
            <person name="Mancabelli L."/>
            <person name="Mangifesta M."/>
            <person name="Ferrario C."/>
            <person name="Modesto M."/>
            <person name="Mattarelli P."/>
            <person name="Jiri K."/>
            <person name="van Sinderen D."/>
            <person name="Ventura M."/>
        </authorList>
    </citation>
    <scope>NUCLEOTIDE SEQUENCE [LARGE SCALE GENOMIC DNA]</scope>
    <source>
        <strain evidence="1 2">DSM 100201</strain>
    </source>
</reference>
<keyword evidence="2" id="KW-1185">Reference proteome</keyword>
<dbReference type="EMBL" id="MWWV01000001">
    <property type="protein sequence ID" value="OZG59354.1"/>
    <property type="molecule type" value="Genomic_DNA"/>
</dbReference>
<dbReference type="Proteomes" id="UP000216444">
    <property type="component" value="Unassembled WGS sequence"/>
</dbReference>
<dbReference type="AlphaFoldDB" id="A0A261FJL8"/>
<gene>
    <name evidence="1" type="ORF">BTIS_0085</name>
</gene>
<evidence type="ECO:0000313" key="2">
    <source>
        <dbReference type="Proteomes" id="UP000216444"/>
    </source>
</evidence>
<comment type="caution">
    <text evidence="1">The sequence shown here is derived from an EMBL/GenBank/DDBJ whole genome shotgun (WGS) entry which is preliminary data.</text>
</comment>
<dbReference type="RefSeq" id="WP_094661693.1">
    <property type="nucleotide sequence ID" value="NZ_MWWV01000001.1"/>
</dbReference>
<evidence type="ECO:0000313" key="1">
    <source>
        <dbReference type="EMBL" id="OZG59354.1"/>
    </source>
</evidence>
<name>A0A261FJL8_9BIFI</name>
<accession>A0A261FJL8</accession>
<organism evidence="1 2">
    <name type="scientific">Bifidobacterium tissieri</name>
    <dbReference type="NCBI Taxonomy" id="1630162"/>
    <lineage>
        <taxon>Bacteria</taxon>
        <taxon>Bacillati</taxon>
        <taxon>Actinomycetota</taxon>
        <taxon>Actinomycetes</taxon>
        <taxon>Bifidobacteriales</taxon>
        <taxon>Bifidobacteriaceae</taxon>
        <taxon>Bifidobacterium</taxon>
    </lineage>
</organism>
<protein>
    <submittedName>
        <fullName evidence="1">Uncharacterized protein</fullName>
    </submittedName>
</protein>